<evidence type="ECO:0000313" key="3">
    <source>
        <dbReference type="Proteomes" id="UP000821837"/>
    </source>
</evidence>
<protein>
    <submittedName>
        <fullName evidence="2">Uncharacterized protein</fullName>
    </submittedName>
</protein>
<comment type="caution">
    <text evidence="2">The sequence shown here is derived from an EMBL/GenBank/DDBJ whole genome shotgun (WGS) entry which is preliminary data.</text>
</comment>
<dbReference type="EMBL" id="JABSTV010001248">
    <property type="protein sequence ID" value="KAH7967982.1"/>
    <property type="molecule type" value="Genomic_DNA"/>
</dbReference>
<accession>A0A9D4T2M1</accession>
<dbReference type="AlphaFoldDB" id="A0A9D4T2M1"/>
<reference evidence="2" key="1">
    <citation type="journal article" date="2020" name="Cell">
        <title>Large-Scale Comparative Analyses of Tick Genomes Elucidate Their Genetic Diversity and Vector Capacities.</title>
        <authorList>
            <consortium name="Tick Genome and Microbiome Consortium (TIGMIC)"/>
            <person name="Jia N."/>
            <person name="Wang J."/>
            <person name="Shi W."/>
            <person name="Du L."/>
            <person name="Sun Y."/>
            <person name="Zhan W."/>
            <person name="Jiang J.F."/>
            <person name="Wang Q."/>
            <person name="Zhang B."/>
            <person name="Ji P."/>
            <person name="Bell-Sakyi L."/>
            <person name="Cui X.M."/>
            <person name="Yuan T.T."/>
            <person name="Jiang B.G."/>
            <person name="Yang W.F."/>
            <person name="Lam T.T."/>
            <person name="Chang Q.C."/>
            <person name="Ding S.J."/>
            <person name="Wang X.J."/>
            <person name="Zhu J.G."/>
            <person name="Ruan X.D."/>
            <person name="Zhao L."/>
            <person name="Wei J.T."/>
            <person name="Ye R.Z."/>
            <person name="Que T.C."/>
            <person name="Du C.H."/>
            <person name="Zhou Y.H."/>
            <person name="Cheng J.X."/>
            <person name="Dai P.F."/>
            <person name="Guo W.B."/>
            <person name="Han X.H."/>
            <person name="Huang E.J."/>
            <person name="Li L.F."/>
            <person name="Wei W."/>
            <person name="Gao Y.C."/>
            <person name="Liu J.Z."/>
            <person name="Shao H.Z."/>
            <person name="Wang X."/>
            <person name="Wang C.C."/>
            <person name="Yang T.C."/>
            <person name="Huo Q.B."/>
            <person name="Li W."/>
            <person name="Chen H.Y."/>
            <person name="Chen S.E."/>
            <person name="Zhou L.G."/>
            <person name="Ni X.B."/>
            <person name="Tian J.H."/>
            <person name="Sheng Y."/>
            <person name="Liu T."/>
            <person name="Pan Y.S."/>
            <person name="Xia L.Y."/>
            <person name="Li J."/>
            <person name="Zhao F."/>
            <person name="Cao W.C."/>
        </authorList>
    </citation>
    <scope>NUCLEOTIDE SEQUENCE</scope>
    <source>
        <strain evidence="2">Rsan-2018</strain>
    </source>
</reference>
<proteinExistence type="predicted"/>
<sequence>MEKVLQQRSAVYDRQINVASPMGQIGATGSDINIESLCDLIRSVVRDELQRVHCPPQPPAAGSISSLIRNEVQQALQSRFPAMLPRPCRRSPDVHRTPRL</sequence>
<name>A0A9D4T2M1_RHISA</name>
<feature type="compositionally biased region" description="Basic and acidic residues" evidence="1">
    <location>
        <begin position="90"/>
        <end position="100"/>
    </location>
</feature>
<organism evidence="2 3">
    <name type="scientific">Rhipicephalus sanguineus</name>
    <name type="common">Brown dog tick</name>
    <name type="synonym">Ixodes sanguineus</name>
    <dbReference type="NCBI Taxonomy" id="34632"/>
    <lineage>
        <taxon>Eukaryota</taxon>
        <taxon>Metazoa</taxon>
        <taxon>Ecdysozoa</taxon>
        <taxon>Arthropoda</taxon>
        <taxon>Chelicerata</taxon>
        <taxon>Arachnida</taxon>
        <taxon>Acari</taxon>
        <taxon>Parasitiformes</taxon>
        <taxon>Ixodida</taxon>
        <taxon>Ixodoidea</taxon>
        <taxon>Ixodidae</taxon>
        <taxon>Rhipicephalinae</taxon>
        <taxon>Rhipicephalus</taxon>
        <taxon>Rhipicephalus</taxon>
    </lineage>
</organism>
<dbReference type="VEuPathDB" id="VectorBase:RSAN_032421"/>
<keyword evidence="3" id="KW-1185">Reference proteome</keyword>
<gene>
    <name evidence="2" type="ORF">HPB52_005050</name>
</gene>
<dbReference type="Proteomes" id="UP000821837">
    <property type="component" value="Unassembled WGS sequence"/>
</dbReference>
<reference evidence="2" key="2">
    <citation type="submission" date="2021-09" db="EMBL/GenBank/DDBJ databases">
        <authorList>
            <person name="Jia N."/>
            <person name="Wang J."/>
            <person name="Shi W."/>
            <person name="Du L."/>
            <person name="Sun Y."/>
            <person name="Zhan W."/>
            <person name="Jiang J."/>
            <person name="Wang Q."/>
            <person name="Zhang B."/>
            <person name="Ji P."/>
            <person name="Sakyi L.B."/>
            <person name="Cui X."/>
            <person name="Yuan T."/>
            <person name="Jiang B."/>
            <person name="Yang W."/>
            <person name="Lam T.T.-Y."/>
            <person name="Chang Q."/>
            <person name="Ding S."/>
            <person name="Wang X."/>
            <person name="Zhu J."/>
            <person name="Ruan X."/>
            <person name="Zhao L."/>
            <person name="Wei J."/>
            <person name="Que T."/>
            <person name="Du C."/>
            <person name="Cheng J."/>
            <person name="Dai P."/>
            <person name="Han X."/>
            <person name="Huang E."/>
            <person name="Gao Y."/>
            <person name="Liu J."/>
            <person name="Shao H."/>
            <person name="Ye R."/>
            <person name="Li L."/>
            <person name="Wei W."/>
            <person name="Wang X."/>
            <person name="Wang C."/>
            <person name="Huo Q."/>
            <person name="Li W."/>
            <person name="Guo W."/>
            <person name="Chen H."/>
            <person name="Chen S."/>
            <person name="Zhou L."/>
            <person name="Zhou L."/>
            <person name="Ni X."/>
            <person name="Tian J."/>
            <person name="Zhou Y."/>
            <person name="Sheng Y."/>
            <person name="Liu T."/>
            <person name="Pan Y."/>
            <person name="Xia L."/>
            <person name="Li J."/>
            <person name="Zhao F."/>
            <person name="Cao W."/>
        </authorList>
    </citation>
    <scope>NUCLEOTIDE SEQUENCE</scope>
    <source>
        <strain evidence="2">Rsan-2018</strain>
        <tissue evidence="2">Larvae</tissue>
    </source>
</reference>
<evidence type="ECO:0000256" key="1">
    <source>
        <dbReference type="SAM" id="MobiDB-lite"/>
    </source>
</evidence>
<evidence type="ECO:0000313" key="2">
    <source>
        <dbReference type="EMBL" id="KAH7967982.1"/>
    </source>
</evidence>
<feature type="region of interest" description="Disordered" evidence="1">
    <location>
        <begin position="80"/>
        <end position="100"/>
    </location>
</feature>